<keyword evidence="3" id="KW-1185">Reference proteome</keyword>
<reference evidence="3" key="1">
    <citation type="submission" date="2016-01" db="EMBL/GenBank/DDBJ databases">
        <authorList>
            <person name="Mitreva M."/>
            <person name="Pepin K.H."/>
            <person name="Mihindukulasuriya K.A."/>
            <person name="Fulton R."/>
            <person name="Fronick C."/>
            <person name="O'Laughlin M."/>
            <person name="Miner T."/>
            <person name="Herter B."/>
            <person name="Rosa B.A."/>
            <person name="Cordes M."/>
            <person name="Tomlinson C."/>
            <person name="Wollam A."/>
            <person name="Palsikar V.B."/>
            <person name="Mardis E.R."/>
            <person name="Wilson R.K."/>
        </authorList>
    </citation>
    <scope>NUCLEOTIDE SEQUENCE [LARGE SCALE GENOMIC DNA]</scope>
    <source>
        <strain evidence="3">DNF00729</strain>
    </source>
</reference>
<feature type="transmembrane region" description="Helical" evidence="1">
    <location>
        <begin position="130"/>
        <end position="151"/>
    </location>
</feature>
<protein>
    <recommendedName>
        <fullName evidence="4">ABC-2 type transporter</fullName>
    </recommendedName>
</protein>
<evidence type="ECO:0000313" key="2">
    <source>
        <dbReference type="EMBL" id="KXB65155.1"/>
    </source>
</evidence>
<gene>
    <name evidence="2" type="ORF">HMPREF1863_01663</name>
</gene>
<sequence>MVFGLEMKSNRGKMICWCLIVSILTALLMAFFPLLQDGNLLSLANSFRDGFSPNIQGVLGLTDNLAFDKFTEYIPFIFQYLGILFAIFAIQLGARALSKEQSAGTIEYLYANPVTRTEIFSGKFSANMMLYGLTLLIVIIIGSLASYIFGIRDIRNLVLVMLQVFICILLLGFEFLSIGFFYSSISSRSSHAEGGSLLLFIAIFLVWAALTLMGGNLVAIAGLFPFSALNPLYMAVGSGFQWAGIIANIVIGVLFWVIGCMIYKSKELKF</sequence>
<dbReference type="STRING" id="755172.HMPREF1863_01663"/>
<dbReference type="PATRIC" id="fig|755172.3.peg.1625"/>
<dbReference type="Proteomes" id="UP000070442">
    <property type="component" value="Unassembled WGS sequence"/>
</dbReference>
<feature type="transmembrane region" description="Helical" evidence="1">
    <location>
        <begin position="14"/>
        <end position="35"/>
    </location>
</feature>
<accession>A0A134ABU9</accession>
<evidence type="ECO:0008006" key="4">
    <source>
        <dbReference type="Google" id="ProtNLM"/>
    </source>
</evidence>
<keyword evidence="1" id="KW-0812">Transmembrane</keyword>
<dbReference type="PANTHER" id="PTHR43471">
    <property type="entry name" value="ABC TRANSPORTER PERMEASE"/>
    <property type="match status" value="1"/>
</dbReference>
<dbReference type="RefSeq" id="WP_068369581.1">
    <property type="nucleotide sequence ID" value="NZ_KQ960182.1"/>
</dbReference>
<dbReference type="GO" id="GO:0140359">
    <property type="term" value="F:ABC-type transporter activity"/>
    <property type="evidence" value="ECO:0007669"/>
    <property type="project" value="InterPro"/>
</dbReference>
<dbReference type="Pfam" id="PF12679">
    <property type="entry name" value="ABC2_membrane_2"/>
    <property type="match status" value="1"/>
</dbReference>
<dbReference type="OrthoDB" id="9800309at2"/>
<keyword evidence="1" id="KW-0472">Membrane</keyword>
<feature type="transmembrane region" description="Helical" evidence="1">
    <location>
        <begin position="240"/>
        <end position="263"/>
    </location>
</feature>
<name>A0A134ABU9_9FIRM</name>
<feature type="transmembrane region" description="Helical" evidence="1">
    <location>
        <begin position="197"/>
        <end position="220"/>
    </location>
</feature>
<feature type="transmembrane region" description="Helical" evidence="1">
    <location>
        <begin position="73"/>
        <end position="94"/>
    </location>
</feature>
<organism evidence="2 3">
    <name type="scientific">Aedoeadaptatus coxii</name>
    <dbReference type="NCBI Taxonomy" id="755172"/>
    <lineage>
        <taxon>Bacteria</taxon>
        <taxon>Bacillati</taxon>
        <taxon>Bacillota</taxon>
        <taxon>Tissierellia</taxon>
        <taxon>Tissierellales</taxon>
        <taxon>Peptoniphilaceae</taxon>
        <taxon>Aedoeadaptatus</taxon>
    </lineage>
</organism>
<comment type="caution">
    <text evidence="2">The sequence shown here is derived from an EMBL/GenBank/DDBJ whole genome shotgun (WGS) entry which is preliminary data.</text>
</comment>
<keyword evidence="1" id="KW-1133">Transmembrane helix</keyword>
<dbReference type="GO" id="GO:0005886">
    <property type="term" value="C:plasma membrane"/>
    <property type="evidence" value="ECO:0007669"/>
    <property type="project" value="UniProtKB-SubCell"/>
</dbReference>
<evidence type="ECO:0000313" key="3">
    <source>
        <dbReference type="Proteomes" id="UP000070442"/>
    </source>
</evidence>
<proteinExistence type="predicted"/>
<dbReference type="EMBL" id="LSDG01000045">
    <property type="protein sequence ID" value="KXB65155.1"/>
    <property type="molecule type" value="Genomic_DNA"/>
</dbReference>
<evidence type="ECO:0000256" key="1">
    <source>
        <dbReference type="SAM" id="Phobius"/>
    </source>
</evidence>
<feature type="transmembrane region" description="Helical" evidence="1">
    <location>
        <begin position="157"/>
        <end position="185"/>
    </location>
</feature>
<dbReference type="AlphaFoldDB" id="A0A134ABU9"/>